<dbReference type="EMBL" id="UYWX01003633">
    <property type="protein sequence ID" value="VDM24142.1"/>
    <property type="molecule type" value="Genomic_DNA"/>
</dbReference>
<name>A0A0R3WTL1_HYDTA</name>
<reference evidence="2 3" key="2">
    <citation type="submission" date="2018-11" db="EMBL/GenBank/DDBJ databases">
        <authorList>
            <consortium name="Pathogen Informatics"/>
        </authorList>
    </citation>
    <scope>NUCLEOTIDE SEQUENCE [LARGE SCALE GENOMIC DNA]</scope>
</reference>
<feature type="compositionally biased region" description="Basic and acidic residues" evidence="1">
    <location>
        <begin position="197"/>
        <end position="218"/>
    </location>
</feature>
<feature type="compositionally biased region" description="Basic and acidic residues" evidence="1">
    <location>
        <begin position="106"/>
        <end position="123"/>
    </location>
</feature>
<proteinExistence type="predicted"/>
<evidence type="ECO:0000256" key="1">
    <source>
        <dbReference type="SAM" id="MobiDB-lite"/>
    </source>
</evidence>
<sequence length="243" mass="27150">MSDNHEDVGGGRGLVTITTDGMEALNTNGTKEIVPPDSPKKGDLYVLSTTVAADGEIEIRRTLVEPGERTDSFTPDNDTSITPVKESLPRLEGPSPRLPLPSPSPEENRCEDNQQREKIKRTEVQQPLGDVPFTTEEDAVKGEPQDRLEVMEGVERMKDHDSVPSEVIEDSEEFNEELKVEIQKMIDECAAAIQEEKQVETEKESGEEVKEIKGEHQEVLQVEEEEKENLVVEAKEVDTEQKS</sequence>
<feature type="region of interest" description="Disordered" evidence="1">
    <location>
        <begin position="197"/>
        <end position="243"/>
    </location>
</feature>
<feature type="region of interest" description="Disordered" evidence="1">
    <location>
        <begin position="59"/>
        <end position="144"/>
    </location>
</feature>
<evidence type="ECO:0000313" key="3">
    <source>
        <dbReference type="Proteomes" id="UP000274429"/>
    </source>
</evidence>
<dbReference type="OrthoDB" id="10504090at2759"/>
<accession>A0A0R3WTL1</accession>
<evidence type="ECO:0000313" key="2">
    <source>
        <dbReference type="EMBL" id="VDM24142.1"/>
    </source>
</evidence>
<dbReference type="Proteomes" id="UP000274429">
    <property type="component" value="Unassembled WGS sequence"/>
</dbReference>
<feature type="compositionally biased region" description="Basic and acidic residues" evidence="1">
    <location>
        <begin position="228"/>
        <end position="243"/>
    </location>
</feature>
<keyword evidence="3" id="KW-1185">Reference proteome</keyword>
<evidence type="ECO:0000313" key="4">
    <source>
        <dbReference type="WBParaSite" id="TTAC_0000410101-mRNA-1"/>
    </source>
</evidence>
<dbReference type="AlphaFoldDB" id="A0A0R3WTL1"/>
<organism evidence="4">
    <name type="scientific">Hydatigena taeniaeformis</name>
    <name type="common">Feline tapeworm</name>
    <name type="synonym">Taenia taeniaeformis</name>
    <dbReference type="NCBI Taxonomy" id="6205"/>
    <lineage>
        <taxon>Eukaryota</taxon>
        <taxon>Metazoa</taxon>
        <taxon>Spiralia</taxon>
        <taxon>Lophotrochozoa</taxon>
        <taxon>Platyhelminthes</taxon>
        <taxon>Cestoda</taxon>
        <taxon>Eucestoda</taxon>
        <taxon>Cyclophyllidea</taxon>
        <taxon>Taeniidae</taxon>
        <taxon>Hydatigera</taxon>
    </lineage>
</organism>
<feature type="compositionally biased region" description="Basic and acidic residues" evidence="1">
    <location>
        <begin position="59"/>
        <end position="71"/>
    </location>
</feature>
<dbReference type="WBParaSite" id="TTAC_0000410101-mRNA-1">
    <property type="protein sequence ID" value="TTAC_0000410101-mRNA-1"/>
    <property type="gene ID" value="TTAC_0000410101"/>
</dbReference>
<reference evidence="4" key="1">
    <citation type="submission" date="2017-02" db="UniProtKB">
        <authorList>
            <consortium name="WormBaseParasite"/>
        </authorList>
    </citation>
    <scope>IDENTIFICATION</scope>
</reference>
<feature type="compositionally biased region" description="Polar residues" evidence="1">
    <location>
        <begin position="72"/>
        <end position="82"/>
    </location>
</feature>
<dbReference type="STRING" id="6205.A0A0R3WTL1"/>
<gene>
    <name evidence="2" type="ORF">TTAC_LOCUS4085</name>
</gene>
<protein>
    <submittedName>
        <fullName evidence="4">Titin-like</fullName>
    </submittedName>
</protein>